<dbReference type="InterPro" id="IPR044043">
    <property type="entry name" value="VanA_C_cat"/>
</dbReference>
<keyword evidence="1" id="KW-0560">Oxidoreductase</keyword>
<dbReference type="Gene3D" id="3.90.380.10">
    <property type="entry name" value="Naphthalene 1,2-dioxygenase Alpha Subunit, Chain A, domain 1"/>
    <property type="match status" value="1"/>
</dbReference>
<dbReference type="RefSeq" id="WP_141148084.1">
    <property type="nucleotide sequence ID" value="NZ_VHLG01000002.1"/>
</dbReference>
<evidence type="ECO:0000256" key="1">
    <source>
        <dbReference type="ARBA" id="ARBA00023002"/>
    </source>
</evidence>
<dbReference type="SUPFAM" id="SSF55961">
    <property type="entry name" value="Bet v1-like"/>
    <property type="match status" value="1"/>
</dbReference>
<dbReference type="GO" id="GO:0051213">
    <property type="term" value="F:dioxygenase activity"/>
    <property type="evidence" value="ECO:0007669"/>
    <property type="project" value="UniProtKB-KW"/>
</dbReference>
<dbReference type="Proteomes" id="UP000318801">
    <property type="component" value="Unassembled WGS sequence"/>
</dbReference>
<name>A0A506UGN1_9HYPH</name>
<gene>
    <name evidence="3" type="ORF">FJU08_06185</name>
</gene>
<sequence length="280" mass="31223">MVEKAALDQWYVVSAESDLAEGETRTVLLGVPLTLTRRGDVIGVSRAEGGSVLPVIRRYGFVWTTPGEPARDLFDLPEIAEPDRRVITCGAITVRASGLRIVENFLDLAHFPFVHTDILGAEPHTEVKSYKVEIRRDVDEVWATDCTFKQPRAALSAEGAVDVDYSYRVMAPFNTLLYKTCPGAANRFDVIALFVQPLAPDLCRAHPGLYMIDDQASDAAMIQFQQEIFLQDRIILENQRPVLLPMEPRAEIPTRADATSIAYRRWLKEKGITYGTTLAA</sequence>
<evidence type="ECO:0000313" key="4">
    <source>
        <dbReference type="Proteomes" id="UP000318801"/>
    </source>
</evidence>
<reference evidence="3 4" key="1">
    <citation type="submission" date="2019-06" db="EMBL/GenBank/DDBJ databases">
        <authorList>
            <person name="Li M."/>
        </authorList>
    </citation>
    <scope>NUCLEOTIDE SEQUENCE [LARGE SCALE GENOMIC DNA]</scope>
    <source>
        <strain evidence="3 4">BGMRC2036</strain>
    </source>
</reference>
<protein>
    <submittedName>
        <fullName evidence="3">Aromatic ring-hydroxylating dioxygenase subunit alpha</fullName>
    </submittedName>
</protein>
<keyword evidence="3" id="KW-0223">Dioxygenase</keyword>
<keyword evidence="4" id="KW-1185">Reference proteome</keyword>
<accession>A0A506UGN1</accession>
<dbReference type="EMBL" id="VHLG01000002">
    <property type="protein sequence ID" value="TPW32575.1"/>
    <property type="molecule type" value="Genomic_DNA"/>
</dbReference>
<dbReference type="Pfam" id="PF19112">
    <property type="entry name" value="VanA_C"/>
    <property type="match status" value="1"/>
</dbReference>
<evidence type="ECO:0000313" key="3">
    <source>
        <dbReference type="EMBL" id="TPW32575.1"/>
    </source>
</evidence>
<dbReference type="PANTHER" id="PTHR21266">
    <property type="entry name" value="IRON-SULFUR DOMAIN CONTAINING PROTEIN"/>
    <property type="match status" value="1"/>
</dbReference>
<comment type="caution">
    <text evidence="3">The sequence shown here is derived from an EMBL/GenBank/DDBJ whole genome shotgun (WGS) entry which is preliminary data.</text>
</comment>
<feature type="domain" description="Vanillate O-demethylase oxygenase-like C-terminal catalytic" evidence="2">
    <location>
        <begin position="95"/>
        <end position="269"/>
    </location>
</feature>
<dbReference type="AlphaFoldDB" id="A0A506UGN1"/>
<evidence type="ECO:0000259" key="2">
    <source>
        <dbReference type="Pfam" id="PF19112"/>
    </source>
</evidence>
<dbReference type="InterPro" id="IPR050584">
    <property type="entry name" value="Cholesterol_7-desaturase"/>
</dbReference>
<dbReference type="PANTHER" id="PTHR21266:SF60">
    <property type="entry name" value="3-KETOSTEROID-9-ALPHA-MONOOXYGENASE, OXYGENASE COMPONENT"/>
    <property type="match status" value="1"/>
</dbReference>
<proteinExistence type="predicted"/>
<organism evidence="3 4">
    <name type="scientific">Martelella alba</name>
    <dbReference type="NCBI Taxonomy" id="2590451"/>
    <lineage>
        <taxon>Bacteria</taxon>
        <taxon>Pseudomonadati</taxon>
        <taxon>Pseudomonadota</taxon>
        <taxon>Alphaproteobacteria</taxon>
        <taxon>Hyphomicrobiales</taxon>
        <taxon>Aurantimonadaceae</taxon>
        <taxon>Martelella</taxon>
    </lineage>
</organism>
<dbReference type="OrthoDB" id="9800776at2"/>